<evidence type="ECO:0000313" key="3">
    <source>
        <dbReference type="Proteomes" id="UP001156873"/>
    </source>
</evidence>
<dbReference type="InterPro" id="IPR007409">
    <property type="entry name" value="Restrct_endonuc_type1_HsdR_N"/>
</dbReference>
<dbReference type="InterPro" id="IPR003029">
    <property type="entry name" value="S1_domain"/>
</dbReference>
<evidence type="ECO:0000313" key="2">
    <source>
        <dbReference type="EMBL" id="MDH5834226.1"/>
    </source>
</evidence>
<dbReference type="Pfam" id="PF04313">
    <property type="entry name" value="HSDR_N"/>
    <property type="match status" value="1"/>
</dbReference>
<dbReference type="SMART" id="SM00316">
    <property type="entry name" value="S1"/>
    <property type="match status" value="1"/>
</dbReference>
<reference evidence="2 3" key="1">
    <citation type="submission" date="2023-04" db="EMBL/GenBank/DDBJ databases">
        <title>Luteimonas sp. M1R5S59.</title>
        <authorList>
            <person name="Sun J.-Q."/>
        </authorList>
    </citation>
    <scope>NUCLEOTIDE SEQUENCE [LARGE SCALE GENOMIC DNA]</scope>
    <source>
        <strain evidence="2 3">M1R5S59</strain>
    </source>
</reference>
<dbReference type="InterPro" id="IPR012340">
    <property type="entry name" value="NA-bd_OB-fold"/>
</dbReference>
<keyword evidence="2" id="KW-0540">Nuclease</keyword>
<dbReference type="RefSeq" id="WP_280578600.1">
    <property type="nucleotide sequence ID" value="NZ_JARXRO010000015.1"/>
</dbReference>
<proteinExistence type="predicted"/>
<evidence type="ECO:0000259" key="1">
    <source>
        <dbReference type="PROSITE" id="PS50126"/>
    </source>
</evidence>
<keyword evidence="2" id="KW-0255">Endonuclease</keyword>
<comment type="caution">
    <text evidence="2">The sequence shown here is derived from an EMBL/GenBank/DDBJ whole genome shotgun (WGS) entry which is preliminary data.</text>
</comment>
<dbReference type="Gene3D" id="2.40.50.140">
    <property type="entry name" value="Nucleic acid-binding proteins"/>
    <property type="match status" value="1"/>
</dbReference>
<protein>
    <submittedName>
        <fullName evidence="2">Type I restriction endonuclease</fullName>
    </submittedName>
</protein>
<accession>A0ABT6JVM2</accession>
<dbReference type="Proteomes" id="UP001156873">
    <property type="component" value="Unassembled WGS sequence"/>
</dbReference>
<sequence length="893" mass="100853">MWTTEGLISESDVEQKFVYPLLIASKPLGAGLPTEVIQTKFNIRRLPIGKGKEQKLYFPDYLLVASGYPLVVIEAKGPTESAQEGYRQARLYAAELNALYPHDINPSKYVVATNGQKLIFGHADSDTPICTAECAGLGVYSSEIAQLVALIEWSALKEMALRVAALQRPQNLFKPRRLIGGVGVQNEEVGRNAFGATLTAEISKIFNPVSQADRAEVVRNAYVPSRRRERYIDPIDRVIRAARPPSEIDAQRFEDTSKPTELVRKLRQKTELEHQVMLLVGSVGSGKSTFVDYLQEVALPAEIVKSTVWSRLNMNAAPVSAQEIYPWLREQLIQACRNSLPSLDFDELDVLEKLYGVEISKFKKGVGRLYESQPEVWAVKLGEQIQLLQADANITTNAHVRFACGERAKLCIVVLDNCDKKNRDEQLLMFEAAQWLQKEFRCLVILPLRDETYDNHKDQPPLDTALKDLVFRIEPPLFQHVLMKRVQLALKQLSTGSGSKLQFYLPNGFQVEYPPSEQAFYLTSVIKSLFEHDRFARRMIVGLSGRNMRRALEIFLEFCNSGYIGEDQIFKIRQSEGNYVIPLHQVATVLLRMNRRFYDSDFSYIKNIFAANIHDPLPAYFCRYMILGWLRDNFRLVGARGLKGYFRKADVKHALSPYGFAPEVLDREFNYLLAAQCVIAEHLRLDGVDDDDLVRIGPAGFVHLDLIGNVNYLAAVAEDTYFDDRLQAERVSSRIRNSDEHLHLKTASDNAEEVVAFLEECWSRLVPSGGIFMADDLRKRMTAFSDAREALNRIAKSQAGDPWFDADKRLQRGSRHPVVVVNVKEFGFFVEFPDGTSGLVHRSAAGGFVPEPGDRVEVQINWVDVIQRKIGLRMTAFLQEEVGDVFAGSSQSG</sequence>
<dbReference type="Gene3D" id="3.90.1570.30">
    <property type="match status" value="1"/>
</dbReference>
<keyword evidence="3" id="KW-1185">Reference proteome</keyword>
<name>A0ABT6JVM2_9GAMM</name>
<dbReference type="SUPFAM" id="SSF52540">
    <property type="entry name" value="P-loop containing nucleoside triphosphate hydrolases"/>
    <property type="match status" value="1"/>
</dbReference>
<dbReference type="Pfam" id="PF00575">
    <property type="entry name" value="S1"/>
    <property type="match status" value="1"/>
</dbReference>
<organism evidence="2 3">
    <name type="scientific">Luteimonas kalidii</name>
    <dbReference type="NCBI Taxonomy" id="3042025"/>
    <lineage>
        <taxon>Bacteria</taxon>
        <taxon>Pseudomonadati</taxon>
        <taxon>Pseudomonadota</taxon>
        <taxon>Gammaproteobacteria</taxon>
        <taxon>Lysobacterales</taxon>
        <taxon>Lysobacteraceae</taxon>
        <taxon>Luteimonas</taxon>
    </lineage>
</organism>
<gene>
    <name evidence="2" type="ORF">QFW81_09850</name>
</gene>
<dbReference type="InterPro" id="IPR027417">
    <property type="entry name" value="P-loop_NTPase"/>
</dbReference>
<dbReference type="EMBL" id="JARXRO010000015">
    <property type="protein sequence ID" value="MDH5834226.1"/>
    <property type="molecule type" value="Genomic_DNA"/>
</dbReference>
<feature type="domain" description="S1 motif" evidence="1">
    <location>
        <begin position="813"/>
        <end position="875"/>
    </location>
</feature>
<dbReference type="SUPFAM" id="SSF50249">
    <property type="entry name" value="Nucleic acid-binding proteins"/>
    <property type="match status" value="1"/>
</dbReference>
<dbReference type="PROSITE" id="PS50126">
    <property type="entry name" value="S1"/>
    <property type="match status" value="1"/>
</dbReference>
<keyword evidence="2" id="KW-0378">Hydrolase</keyword>
<dbReference type="GO" id="GO:0004519">
    <property type="term" value="F:endonuclease activity"/>
    <property type="evidence" value="ECO:0007669"/>
    <property type="project" value="UniProtKB-KW"/>
</dbReference>